<proteinExistence type="predicted"/>
<protein>
    <submittedName>
        <fullName evidence="3">N utilization substance protein B, putative</fullName>
    </submittedName>
</protein>
<evidence type="ECO:0000313" key="4">
    <source>
        <dbReference type="Proteomes" id="UP000002193"/>
    </source>
</evidence>
<reference evidence="3 4" key="1">
    <citation type="journal article" date="2003" name="Nucleic Acids Res.">
        <title>Genome sequence of Chlamydophila caviae (Chlamydia psittaci GPIC): examining the role of niche-specific genes in the evolution of the Chlamydiaceae.</title>
        <authorList>
            <person name="Read T.D."/>
            <person name="Myers G.S.A."/>
            <person name="Brunham R.C."/>
            <person name="Nelson W.C."/>
            <person name="Paulsen I.T."/>
            <person name="Heidelberg J.F."/>
            <person name="Holtzapple E.K."/>
            <person name="Khouri H.M."/>
            <person name="Federova N.B."/>
            <person name="Carty H.A."/>
            <person name="Umayam L.A."/>
            <person name="Haft D.H."/>
            <person name="Peterson J.D."/>
            <person name="Beanan M.J."/>
            <person name="White O."/>
            <person name="Salzberg S.L."/>
            <person name="Hsia R.-C."/>
            <person name="McClarty G."/>
            <person name="Rank R.G."/>
            <person name="Bavoil P.M."/>
            <person name="Fraser C.M."/>
        </authorList>
    </citation>
    <scope>NUCLEOTIDE SEQUENCE [LARGE SCALE GENOMIC DNA]</scope>
    <source>
        <strain evidence="4">ATCC VR-813 / DSM 19441 / 03DC25 / GPIC</strain>
    </source>
</reference>
<dbReference type="GO" id="GO:0006355">
    <property type="term" value="P:regulation of DNA-templated transcription"/>
    <property type="evidence" value="ECO:0007669"/>
    <property type="project" value="InterPro"/>
</dbReference>
<evidence type="ECO:0000256" key="1">
    <source>
        <dbReference type="ARBA" id="ARBA00022884"/>
    </source>
</evidence>
<dbReference type="InterPro" id="IPR035926">
    <property type="entry name" value="NusB-like_sf"/>
</dbReference>
<sequence length="165" mass="18478">MSTLTPESSLGSYVKISRPLPKQKMREIVLQMLYALGMDPSCEESLVPLLMSETAVTQRHAFTALSFSKEILAKSSELDLLIAQTVKNTSLEKLTLMEKNVLRLTLFEHFHGQPINTAILIAEATRLVKKFSYIEACTFVHAVLNDIFRLAMPVAHQEIPLCCQA</sequence>
<dbReference type="STRING" id="227941.CCA_00772"/>
<name>Q822B1_CHLCV</name>
<dbReference type="eggNOG" id="COG0781">
    <property type="taxonomic scope" value="Bacteria"/>
</dbReference>
<evidence type="ECO:0000313" key="3">
    <source>
        <dbReference type="EMBL" id="AAP05513.1"/>
    </source>
</evidence>
<dbReference type="KEGG" id="cca:CCA_00772"/>
<keyword evidence="1" id="KW-0694">RNA-binding</keyword>
<accession>Q822B1</accession>
<gene>
    <name evidence="3" type="ordered locus">CCA_00772</name>
</gene>
<dbReference type="SUPFAM" id="SSF48013">
    <property type="entry name" value="NusB-like"/>
    <property type="match status" value="1"/>
</dbReference>
<dbReference type="Gene3D" id="1.10.940.10">
    <property type="entry name" value="NusB-like"/>
    <property type="match status" value="1"/>
</dbReference>
<dbReference type="GO" id="GO:0003723">
    <property type="term" value="F:RNA binding"/>
    <property type="evidence" value="ECO:0007669"/>
    <property type="project" value="UniProtKB-KW"/>
</dbReference>
<evidence type="ECO:0000259" key="2">
    <source>
        <dbReference type="Pfam" id="PF01029"/>
    </source>
</evidence>
<dbReference type="OrthoDB" id="9811381at2"/>
<feature type="domain" description="NusB/RsmB/TIM44" evidence="2">
    <location>
        <begin position="24"/>
        <end position="147"/>
    </location>
</feature>
<dbReference type="InterPro" id="IPR006027">
    <property type="entry name" value="NusB_RsmB_TIM44"/>
</dbReference>
<dbReference type="Proteomes" id="UP000002193">
    <property type="component" value="Chromosome"/>
</dbReference>
<dbReference type="AlphaFoldDB" id="Q822B1"/>
<dbReference type="HOGENOM" id="CLU_087843_3_3_0"/>
<organism evidence="3 4">
    <name type="scientific">Chlamydia caviae (strain ATCC VR-813 / DSM 19441 / 03DC25 / GPIC)</name>
    <name type="common">Chlamydophila caviae</name>
    <dbReference type="NCBI Taxonomy" id="227941"/>
    <lineage>
        <taxon>Bacteria</taxon>
        <taxon>Pseudomonadati</taxon>
        <taxon>Chlamydiota</taxon>
        <taxon>Chlamydiia</taxon>
        <taxon>Chlamydiales</taxon>
        <taxon>Chlamydiaceae</taxon>
        <taxon>Chlamydia/Chlamydophila group</taxon>
        <taxon>Chlamydia</taxon>
    </lineage>
</organism>
<dbReference type="RefSeq" id="WP_011006727.1">
    <property type="nucleotide sequence ID" value="NC_003361.3"/>
</dbReference>
<dbReference type="EMBL" id="AE015925">
    <property type="protein sequence ID" value="AAP05513.1"/>
    <property type="molecule type" value="Genomic_DNA"/>
</dbReference>
<dbReference type="NCBIfam" id="NF001230">
    <property type="entry name" value="PRK00202.2-5"/>
    <property type="match status" value="1"/>
</dbReference>
<keyword evidence="4" id="KW-1185">Reference proteome</keyword>
<dbReference type="Pfam" id="PF01029">
    <property type="entry name" value="NusB"/>
    <property type="match status" value="1"/>
</dbReference>